<dbReference type="EMBL" id="CP029210">
    <property type="protein sequence ID" value="AWI52337.1"/>
    <property type="molecule type" value="Genomic_DNA"/>
</dbReference>
<dbReference type="Proteomes" id="UP000244892">
    <property type="component" value="Chromosome"/>
</dbReference>
<feature type="region of interest" description="Disordered" evidence="3">
    <location>
        <begin position="20"/>
        <end position="40"/>
    </location>
</feature>
<sequence length="433" mass="47707">MCDASRRLFDFLSPRLPEPASALSAPVAGCSPGPDGDRGSRRQRIWELEATAHCPVVGVCLPIPTLHQLAERLLPRGAWADEYELHCMVVSACRQRGPMAEAVQKDLDRRHQLAIKQAARCKDADALAAWWREACAGPRLGEALWATLTHPRCGPDLAYKVLGFVHMVQHQVGAATRVDQARFDALQAAHATLQRAHQAAQARLQEQSDRQGRRIDALEQTVLRLRADLISRDTELAQLREERDRLAAAQPDLPAREALLRERQAQTERLQALQRQVHRLSEQAQRLSERALAAEAQRADAFPPQPDEHDGRAVASPLHWVPRAALIDRAVLCVGGRPASVPAYRELVEQTGGRFLHHDGGDEDNPQRLDATLAAADLVVCQTGCISHGAYWRVKAHCKRTGKPCLFVDTPSRAALARALEAACTDAKTPQAT</sequence>
<keyword evidence="2" id="KW-0175">Coiled coil</keyword>
<feature type="coiled-coil region" evidence="2">
    <location>
        <begin position="256"/>
        <end position="297"/>
    </location>
</feature>
<evidence type="ECO:0000313" key="5">
    <source>
        <dbReference type="Proteomes" id="UP000244892"/>
    </source>
</evidence>
<feature type="coiled-coil region" evidence="2">
    <location>
        <begin position="190"/>
        <end position="221"/>
    </location>
</feature>
<comment type="similarity">
    <text evidence="1">Belongs to the UPF0751 family.</text>
</comment>
<evidence type="ECO:0000256" key="3">
    <source>
        <dbReference type="SAM" id="MobiDB-lite"/>
    </source>
</evidence>
<proteinExistence type="inferred from homology"/>
<accession>A0A2U8FN34</accession>
<protein>
    <submittedName>
        <fullName evidence="4">DUF2325 domain-containing protein</fullName>
    </submittedName>
</protein>
<dbReference type="RefSeq" id="WP_109034274.1">
    <property type="nucleotide sequence ID" value="NZ_CP029210.1"/>
</dbReference>
<evidence type="ECO:0000313" key="4">
    <source>
        <dbReference type="EMBL" id="AWI52337.1"/>
    </source>
</evidence>
<dbReference type="Pfam" id="PF10087">
    <property type="entry name" value="DUF2325"/>
    <property type="match status" value="1"/>
</dbReference>
<dbReference type="KEGG" id="aon:DEH84_01990"/>
<keyword evidence="5" id="KW-1185">Reference proteome</keyword>
<gene>
    <name evidence="4" type="ORF">DEH84_01990</name>
</gene>
<dbReference type="OrthoDB" id="5296275at2"/>
<dbReference type="InterPro" id="IPR016772">
    <property type="entry name" value="UCP020408"/>
</dbReference>
<name>A0A2U8FN34_9BURK</name>
<dbReference type="AlphaFoldDB" id="A0A2U8FN34"/>
<organism evidence="4 5">
    <name type="scientific">Aquabacterium olei</name>
    <dbReference type="NCBI Taxonomy" id="1296669"/>
    <lineage>
        <taxon>Bacteria</taxon>
        <taxon>Pseudomonadati</taxon>
        <taxon>Pseudomonadota</taxon>
        <taxon>Betaproteobacteria</taxon>
        <taxon>Burkholderiales</taxon>
        <taxon>Aquabacterium</taxon>
    </lineage>
</organism>
<evidence type="ECO:0000256" key="2">
    <source>
        <dbReference type="SAM" id="Coils"/>
    </source>
</evidence>
<reference evidence="4 5" key="1">
    <citation type="submission" date="2018-05" db="EMBL/GenBank/DDBJ databases">
        <title>complete genome sequence of Aquabacterium olei NBRC 110486.</title>
        <authorList>
            <person name="Tang B."/>
            <person name="Chang J."/>
            <person name="Zhang L."/>
            <person name="Yang H."/>
        </authorList>
    </citation>
    <scope>NUCLEOTIDE SEQUENCE [LARGE SCALE GENOMIC DNA]</scope>
    <source>
        <strain evidence="4 5">NBRC 110486</strain>
    </source>
</reference>
<evidence type="ECO:0000256" key="1">
    <source>
        <dbReference type="ARBA" id="ARBA00007189"/>
    </source>
</evidence>